<evidence type="ECO:0000313" key="6">
    <source>
        <dbReference type="WBParaSite" id="ACRNAN_scaffold8154.g10863.t1"/>
    </source>
</evidence>
<dbReference type="InterPro" id="IPR016187">
    <property type="entry name" value="CTDL_fold"/>
</dbReference>
<dbReference type="InterPro" id="IPR050111">
    <property type="entry name" value="C-type_lectin/snaclec_domain"/>
</dbReference>
<proteinExistence type="predicted"/>
<keyword evidence="2" id="KW-0732">Signal</keyword>
<feature type="signal peptide" evidence="2">
    <location>
        <begin position="1"/>
        <end position="26"/>
    </location>
</feature>
<evidence type="ECO:0000313" key="5">
    <source>
        <dbReference type="Proteomes" id="UP000887540"/>
    </source>
</evidence>
<dbReference type="SMART" id="SM00321">
    <property type="entry name" value="WSC"/>
    <property type="match status" value="1"/>
</dbReference>
<dbReference type="PROSITE" id="PS51212">
    <property type="entry name" value="WSC"/>
    <property type="match status" value="1"/>
</dbReference>
<feature type="chain" id="PRO_5037080053" evidence="2">
    <location>
        <begin position="27"/>
        <end position="374"/>
    </location>
</feature>
<feature type="domain" description="WSC" evidence="4">
    <location>
        <begin position="42"/>
        <end position="137"/>
    </location>
</feature>
<dbReference type="Gene3D" id="3.10.100.10">
    <property type="entry name" value="Mannose-Binding Protein A, subunit A"/>
    <property type="match status" value="1"/>
</dbReference>
<dbReference type="SUPFAM" id="SSF56436">
    <property type="entry name" value="C-type lectin-like"/>
    <property type="match status" value="1"/>
</dbReference>
<evidence type="ECO:0000259" key="4">
    <source>
        <dbReference type="PROSITE" id="PS51212"/>
    </source>
</evidence>
<name>A0A914EHK0_9BILA</name>
<evidence type="ECO:0000256" key="2">
    <source>
        <dbReference type="SAM" id="SignalP"/>
    </source>
</evidence>
<dbReference type="WBParaSite" id="ACRNAN_scaffold8154.g10863.t1">
    <property type="protein sequence ID" value="ACRNAN_scaffold8154.g10863.t1"/>
    <property type="gene ID" value="ACRNAN_scaffold8154.g10863"/>
</dbReference>
<evidence type="ECO:0000259" key="3">
    <source>
        <dbReference type="PROSITE" id="PS50041"/>
    </source>
</evidence>
<feature type="domain" description="C-type lectin" evidence="3">
    <location>
        <begin position="183"/>
        <end position="310"/>
    </location>
</feature>
<dbReference type="PROSITE" id="PS00615">
    <property type="entry name" value="C_TYPE_LECTIN_1"/>
    <property type="match status" value="1"/>
</dbReference>
<dbReference type="InterPro" id="IPR002889">
    <property type="entry name" value="WSC_carb-bd"/>
</dbReference>
<dbReference type="InterPro" id="IPR001304">
    <property type="entry name" value="C-type_lectin-like"/>
</dbReference>
<dbReference type="Proteomes" id="UP000887540">
    <property type="component" value="Unplaced"/>
</dbReference>
<protein>
    <submittedName>
        <fullName evidence="6">C-type LECtin</fullName>
    </submittedName>
</protein>
<dbReference type="AlphaFoldDB" id="A0A914EHK0"/>
<keyword evidence="1" id="KW-1015">Disulfide bond</keyword>
<dbReference type="PROSITE" id="PS50041">
    <property type="entry name" value="C_TYPE_LECTIN_2"/>
    <property type="match status" value="1"/>
</dbReference>
<dbReference type="Pfam" id="PF01822">
    <property type="entry name" value="WSC"/>
    <property type="match status" value="1"/>
</dbReference>
<dbReference type="InterPro" id="IPR018378">
    <property type="entry name" value="C-type_lectin_CS"/>
</dbReference>
<dbReference type="PANTHER" id="PTHR22803">
    <property type="entry name" value="MANNOSE, PHOSPHOLIPASE, LECTIN RECEPTOR RELATED"/>
    <property type="match status" value="1"/>
</dbReference>
<dbReference type="CDD" id="cd00037">
    <property type="entry name" value="CLECT"/>
    <property type="match status" value="1"/>
</dbReference>
<organism evidence="5 6">
    <name type="scientific">Acrobeloides nanus</name>
    <dbReference type="NCBI Taxonomy" id="290746"/>
    <lineage>
        <taxon>Eukaryota</taxon>
        <taxon>Metazoa</taxon>
        <taxon>Ecdysozoa</taxon>
        <taxon>Nematoda</taxon>
        <taxon>Chromadorea</taxon>
        <taxon>Rhabditida</taxon>
        <taxon>Tylenchina</taxon>
        <taxon>Cephalobomorpha</taxon>
        <taxon>Cephaloboidea</taxon>
        <taxon>Cephalobidae</taxon>
        <taxon>Acrobeloides</taxon>
    </lineage>
</organism>
<dbReference type="InterPro" id="IPR016186">
    <property type="entry name" value="C-type_lectin-like/link_sf"/>
</dbReference>
<accession>A0A914EHK0</accession>
<reference evidence="6" key="1">
    <citation type="submission" date="2022-11" db="UniProtKB">
        <authorList>
            <consortium name="WormBaseParasite"/>
        </authorList>
    </citation>
    <scope>IDENTIFICATION</scope>
</reference>
<keyword evidence="5" id="KW-1185">Reference proteome</keyword>
<evidence type="ECO:0000256" key="1">
    <source>
        <dbReference type="ARBA" id="ARBA00023157"/>
    </source>
</evidence>
<dbReference type="Pfam" id="PF00059">
    <property type="entry name" value="Lectin_C"/>
    <property type="match status" value="1"/>
</dbReference>
<dbReference type="SMART" id="SM00034">
    <property type="entry name" value="CLECT"/>
    <property type="match status" value="1"/>
</dbReference>
<sequence length="374" mass="40555">MYELIMNLCYSQILLIVCYLISFSHPQTTTTSTTTITTTPGCISSLGCYSDSNNRLLSYFPYSNSGNSITNCIETCIQAGYLYAGVEAYSACFCGNCLNLQYNSKVASNATCDQFTCPADNTQYCGGAWLITVYQLNCTNAVINCSSTTTSTTTTTTTTTNPYTPVTIGACETCEGGWSFLQATSSCYKYVSTPVNWTTAEYVCEMVGTNLVSIHSQTENNFVATLSGNTDIFIGLNHLSGQGTSPNCTFSWTDDSPVDFLYWYPGEPINAGVTSCVDPNGEQCVEIWNSKSNGQWNDINCRLARGFVCQYSVPMCTTTTTSTTTTTPTTTTTTTTNPYTPVTIGACETCEGGWSFLQATSSCYKVNKKTSQFL</sequence>